<dbReference type="SUPFAM" id="SSF56281">
    <property type="entry name" value="Metallo-hydrolase/oxidoreductase"/>
    <property type="match status" value="1"/>
</dbReference>
<evidence type="ECO:0000313" key="4">
    <source>
        <dbReference type="Proteomes" id="UP000626370"/>
    </source>
</evidence>
<organism evidence="3 4">
    <name type="scientific">Thalassotalea profundi</name>
    <dbReference type="NCBI Taxonomy" id="2036687"/>
    <lineage>
        <taxon>Bacteria</taxon>
        <taxon>Pseudomonadati</taxon>
        <taxon>Pseudomonadota</taxon>
        <taxon>Gammaproteobacteria</taxon>
        <taxon>Alteromonadales</taxon>
        <taxon>Colwelliaceae</taxon>
        <taxon>Thalassotalea</taxon>
    </lineage>
</organism>
<dbReference type="InterPro" id="IPR001279">
    <property type="entry name" value="Metallo-B-lactamas"/>
</dbReference>
<dbReference type="Proteomes" id="UP000626370">
    <property type="component" value="Unassembled WGS sequence"/>
</dbReference>
<dbReference type="InterPro" id="IPR036866">
    <property type="entry name" value="RibonucZ/Hydroxyglut_hydro"/>
</dbReference>
<comment type="caution">
    <text evidence="3">The sequence shown here is derived from an EMBL/GenBank/DDBJ whole genome shotgun (WGS) entry which is preliminary data.</text>
</comment>
<evidence type="ECO:0000313" key="3">
    <source>
        <dbReference type="EMBL" id="GHE95735.1"/>
    </source>
</evidence>
<accession>A0ABQ3IV91</accession>
<dbReference type="PANTHER" id="PTHR43084">
    <property type="entry name" value="PERSULFIDE DIOXYGENASE ETHE1"/>
    <property type="match status" value="1"/>
</dbReference>
<feature type="signal peptide" evidence="1">
    <location>
        <begin position="1"/>
        <end position="21"/>
    </location>
</feature>
<protein>
    <recommendedName>
        <fullName evidence="2">Metallo-beta-lactamase domain-containing protein</fullName>
    </recommendedName>
</protein>
<evidence type="ECO:0000256" key="1">
    <source>
        <dbReference type="SAM" id="SignalP"/>
    </source>
</evidence>
<feature type="chain" id="PRO_5046731640" description="Metallo-beta-lactamase domain-containing protein" evidence="1">
    <location>
        <begin position="22"/>
        <end position="281"/>
    </location>
</feature>
<dbReference type="PANTHER" id="PTHR43084:SF1">
    <property type="entry name" value="PERSULFIDE DIOXYGENASE ETHE1, MITOCHONDRIAL"/>
    <property type="match status" value="1"/>
</dbReference>
<dbReference type="InterPro" id="IPR051682">
    <property type="entry name" value="Mito_Persulfide_Diox"/>
</dbReference>
<keyword evidence="4" id="KW-1185">Reference proteome</keyword>
<sequence>MKPINILVFSFILCWATTLSANSFQTLSNFSSQKLAENLFVLKSINSNTNIGVFIGEKSALLIDPVAGRGNNAVFAKAVADITGKPIKYVINSHNHIDHSGANSFYTELGAVIVVHAENDKHEPTQFVSFQETYSIDIGNEKIELVHIPSHSSHDILIHFKKSNVIFMGDTYMHNAYPHAFFAGSKGLNRVLDKALSLANDATKIVTAHGHFSSTKSELATFKHNANLWYQRIEWLHNQGQTKDDIVKDEELIKISKEFKAFSASFFEFMITKTLQKEHGV</sequence>
<dbReference type="SMART" id="SM00849">
    <property type="entry name" value="Lactamase_B"/>
    <property type="match status" value="1"/>
</dbReference>
<evidence type="ECO:0000259" key="2">
    <source>
        <dbReference type="SMART" id="SM00849"/>
    </source>
</evidence>
<gene>
    <name evidence="3" type="ORF">GCM10011501_26600</name>
</gene>
<keyword evidence="1" id="KW-0732">Signal</keyword>
<dbReference type="RefSeq" id="WP_189378745.1">
    <property type="nucleotide sequence ID" value="NZ_BNAH01000011.1"/>
</dbReference>
<reference evidence="4" key="1">
    <citation type="journal article" date="2019" name="Int. J. Syst. Evol. Microbiol.">
        <title>The Global Catalogue of Microorganisms (GCM) 10K type strain sequencing project: providing services to taxonomists for standard genome sequencing and annotation.</title>
        <authorList>
            <consortium name="The Broad Institute Genomics Platform"/>
            <consortium name="The Broad Institute Genome Sequencing Center for Infectious Disease"/>
            <person name="Wu L."/>
            <person name="Ma J."/>
        </authorList>
    </citation>
    <scope>NUCLEOTIDE SEQUENCE [LARGE SCALE GENOMIC DNA]</scope>
    <source>
        <strain evidence="4">CGMCC 1.15922</strain>
    </source>
</reference>
<name>A0ABQ3IV91_9GAMM</name>
<dbReference type="Pfam" id="PF00753">
    <property type="entry name" value="Lactamase_B"/>
    <property type="match status" value="1"/>
</dbReference>
<dbReference type="EMBL" id="BNAH01000011">
    <property type="protein sequence ID" value="GHE95735.1"/>
    <property type="molecule type" value="Genomic_DNA"/>
</dbReference>
<feature type="domain" description="Metallo-beta-lactamase" evidence="2">
    <location>
        <begin position="48"/>
        <end position="209"/>
    </location>
</feature>
<proteinExistence type="predicted"/>
<dbReference type="Gene3D" id="3.60.15.10">
    <property type="entry name" value="Ribonuclease Z/Hydroxyacylglutathione hydrolase-like"/>
    <property type="match status" value="1"/>
</dbReference>